<reference evidence="1" key="2">
    <citation type="submission" date="2021-04" db="EMBL/GenBank/DDBJ databases">
        <authorList>
            <person name="Gilroy R."/>
        </authorList>
    </citation>
    <scope>NUCLEOTIDE SEQUENCE</scope>
    <source>
        <strain evidence="1">CHK171-505</strain>
    </source>
</reference>
<evidence type="ECO:0000313" key="2">
    <source>
        <dbReference type="Proteomes" id="UP000886856"/>
    </source>
</evidence>
<accession>A0A9D2KZ95</accession>
<dbReference type="AlphaFoldDB" id="A0A9D2KZ95"/>
<dbReference type="EMBL" id="DWYW01000244">
    <property type="protein sequence ID" value="HJA91230.1"/>
    <property type="molecule type" value="Genomic_DNA"/>
</dbReference>
<gene>
    <name evidence="1" type="ORF">H9948_10625</name>
</gene>
<protein>
    <submittedName>
        <fullName evidence="1">Uncharacterized protein</fullName>
    </submittedName>
</protein>
<sequence length="82" mass="9743">MFIKSGRSVAKSLKCQIDFFKSENKTLRHALLVEKQKRKQAEDLNDAMMIDYEKLNQHMQSMKAAYEHQMPKVMQRRLKKGK</sequence>
<proteinExistence type="predicted"/>
<comment type="caution">
    <text evidence="1">The sequence shown here is derived from an EMBL/GenBank/DDBJ whole genome shotgun (WGS) entry which is preliminary data.</text>
</comment>
<organism evidence="1 2">
    <name type="scientific">Candidatus Jeotgalibaca merdavium</name>
    <dbReference type="NCBI Taxonomy" id="2838627"/>
    <lineage>
        <taxon>Bacteria</taxon>
        <taxon>Bacillati</taxon>
        <taxon>Bacillota</taxon>
        <taxon>Bacilli</taxon>
        <taxon>Lactobacillales</taxon>
        <taxon>Carnobacteriaceae</taxon>
        <taxon>Jeotgalibaca</taxon>
    </lineage>
</organism>
<name>A0A9D2KZ95_9LACT</name>
<reference evidence="1" key="1">
    <citation type="journal article" date="2021" name="PeerJ">
        <title>Extensive microbial diversity within the chicken gut microbiome revealed by metagenomics and culture.</title>
        <authorList>
            <person name="Gilroy R."/>
            <person name="Ravi A."/>
            <person name="Getino M."/>
            <person name="Pursley I."/>
            <person name="Horton D.L."/>
            <person name="Alikhan N.F."/>
            <person name="Baker D."/>
            <person name="Gharbi K."/>
            <person name="Hall N."/>
            <person name="Watson M."/>
            <person name="Adriaenssens E.M."/>
            <person name="Foster-Nyarko E."/>
            <person name="Jarju S."/>
            <person name="Secka A."/>
            <person name="Antonio M."/>
            <person name="Oren A."/>
            <person name="Chaudhuri R.R."/>
            <person name="La Ragione R."/>
            <person name="Hildebrand F."/>
            <person name="Pallen M.J."/>
        </authorList>
    </citation>
    <scope>NUCLEOTIDE SEQUENCE</scope>
    <source>
        <strain evidence="1">CHK171-505</strain>
    </source>
</reference>
<dbReference type="Proteomes" id="UP000886856">
    <property type="component" value="Unassembled WGS sequence"/>
</dbReference>
<evidence type="ECO:0000313" key="1">
    <source>
        <dbReference type="EMBL" id="HJA91230.1"/>
    </source>
</evidence>